<keyword evidence="2" id="KW-1185">Reference proteome</keyword>
<name>A0ABT2JIE2_9PSEU</name>
<dbReference type="EMBL" id="JAFFZE010000023">
    <property type="protein sequence ID" value="MCT2587004.1"/>
    <property type="molecule type" value="Genomic_DNA"/>
</dbReference>
<dbReference type="InterPro" id="IPR009784">
    <property type="entry name" value="DUF1349"/>
</dbReference>
<accession>A0ABT2JIE2</accession>
<dbReference type="PIRSF" id="PIRSF022704">
    <property type="entry name" value="UCP022704"/>
    <property type="match status" value="1"/>
</dbReference>
<reference evidence="1 2" key="1">
    <citation type="submission" date="2021-02" db="EMBL/GenBank/DDBJ databases">
        <title>Actinophytocola xerophila sp. nov., isolated from soil of cotton cropping field.</title>
        <authorList>
            <person name="Huang R."/>
            <person name="Chen X."/>
            <person name="Ge X."/>
            <person name="Liu W."/>
        </authorList>
    </citation>
    <scope>NUCLEOTIDE SEQUENCE [LARGE SCALE GENOMIC DNA]</scope>
    <source>
        <strain evidence="1 2">S1-96</strain>
    </source>
</reference>
<evidence type="ECO:0000313" key="2">
    <source>
        <dbReference type="Proteomes" id="UP001156441"/>
    </source>
</evidence>
<dbReference type="InterPro" id="IPR015987">
    <property type="entry name" value="UCP022704"/>
</dbReference>
<gene>
    <name evidence="1" type="ORF">JT362_28160</name>
</gene>
<organism evidence="1 2">
    <name type="scientific">Actinophytocola gossypii</name>
    <dbReference type="NCBI Taxonomy" id="2812003"/>
    <lineage>
        <taxon>Bacteria</taxon>
        <taxon>Bacillati</taxon>
        <taxon>Actinomycetota</taxon>
        <taxon>Actinomycetes</taxon>
        <taxon>Pseudonocardiales</taxon>
        <taxon>Pseudonocardiaceae</taxon>
    </lineage>
</organism>
<dbReference type="Pfam" id="PF07081">
    <property type="entry name" value="DUF1349"/>
    <property type="match status" value="1"/>
</dbReference>
<dbReference type="PANTHER" id="PTHR35332">
    <property type="entry name" value="REGULATION OF ENOLASE PROTEIN 1"/>
    <property type="match status" value="1"/>
</dbReference>
<dbReference type="SUPFAM" id="SSF49899">
    <property type="entry name" value="Concanavalin A-like lectins/glucanases"/>
    <property type="match status" value="1"/>
</dbReference>
<dbReference type="InterPro" id="IPR013320">
    <property type="entry name" value="ConA-like_dom_sf"/>
</dbReference>
<dbReference type="PANTHER" id="PTHR35332:SF2">
    <property type="entry name" value="REGULATION OF ENOLASE PROTEIN 1"/>
    <property type="match status" value="1"/>
</dbReference>
<comment type="caution">
    <text evidence="1">The sequence shown here is derived from an EMBL/GenBank/DDBJ whole genome shotgun (WGS) entry which is preliminary data.</text>
</comment>
<dbReference type="Proteomes" id="UP001156441">
    <property type="component" value="Unassembled WGS sequence"/>
</dbReference>
<evidence type="ECO:0000313" key="1">
    <source>
        <dbReference type="EMBL" id="MCT2587004.1"/>
    </source>
</evidence>
<protein>
    <submittedName>
        <fullName evidence="1">DUF1349 domain-containing protein</fullName>
    </submittedName>
</protein>
<sequence length="186" mass="20237">MARMITGWRWLNEPTTWSLDDRALTVTADPDTDFWRTTHYGFVRDTGHVYGTLVDGDLVLRATFAGAYRDQYDQAGIALRVDETNWIKSGVELVDGQQQLSAVVTREFSDWSVVPVSAPRSVTIEATRSGDTVTIRYGLDGAEPTTTLRLAYLPPGRSVLAGVMAAAPDGSGFTTTFTDVTLTPGG</sequence>
<proteinExistence type="predicted"/>
<dbReference type="Gene3D" id="2.60.120.200">
    <property type="match status" value="1"/>
</dbReference>